<dbReference type="EMBL" id="RCHU02000005">
    <property type="protein sequence ID" value="KAL3592619.1"/>
    <property type="molecule type" value="Genomic_DNA"/>
</dbReference>
<dbReference type="Proteomes" id="UP000309997">
    <property type="component" value="Unassembled WGS sequence"/>
</dbReference>
<reference evidence="1 2" key="1">
    <citation type="journal article" date="2024" name="Plant Biotechnol. J.">
        <title>Genome and CRISPR/Cas9 system of a widespread forest tree (Populus alba) in the world.</title>
        <authorList>
            <person name="Liu Y.J."/>
            <person name="Jiang P.F."/>
            <person name="Han X.M."/>
            <person name="Li X.Y."/>
            <person name="Wang H.M."/>
            <person name="Wang Y.J."/>
            <person name="Wang X.X."/>
            <person name="Zeng Q.Y."/>
        </authorList>
    </citation>
    <scope>NUCLEOTIDE SEQUENCE [LARGE SCALE GENOMIC DNA]</scope>
    <source>
        <strain evidence="2">cv. PAL-ZL1</strain>
    </source>
</reference>
<protein>
    <submittedName>
        <fullName evidence="1">Uncharacterized protein</fullName>
    </submittedName>
</protein>
<accession>A0ACC4CC15</accession>
<sequence length="354" mass="40571">MRATMVVGYVSDEVMGIFAPIVIYWLYAGFYQLLPPLDEYRLHTRKEEEEKNLVPLSKVIKGVLLQQLVQAVVAHALFLLTSSADESGTTIQPSIPIQIMQIIIGMIVMDTWQYFAHRYMHQNKFLYRHIHSQHHRLVVTYAIGALYNHPLEGLLLDTVGGAIAFLVSGMTARTSVIFFCFAVVKTVDDHCGLWLPGNIFHIFFQNNTAYHDIHHQLPGTKYNYSQPFFSIWDKLLGTHMPYTLVNRPEGGLEARLVTRPILRRARRNKKIRANGRLLMELGKTTLQLLFLQYFAHRYMLQNKFLHRYVHSQHHRLVVPDAIGALYNHPLEGLLLDTLGGAIRSSSQVDVADDL</sequence>
<gene>
    <name evidence="1" type="ORF">D5086_011259</name>
</gene>
<evidence type="ECO:0000313" key="1">
    <source>
        <dbReference type="EMBL" id="KAL3592619.1"/>
    </source>
</evidence>
<organism evidence="1 2">
    <name type="scientific">Populus alba</name>
    <name type="common">White poplar</name>
    <dbReference type="NCBI Taxonomy" id="43335"/>
    <lineage>
        <taxon>Eukaryota</taxon>
        <taxon>Viridiplantae</taxon>
        <taxon>Streptophyta</taxon>
        <taxon>Embryophyta</taxon>
        <taxon>Tracheophyta</taxon>
        <taxon>Spermatophyta</taxon>
        <taxon>Magnoliopsida</taxon>
        <taxon>eudicotyledons</taxon>
        <taxon>Gunneridae</taxon>
        <taxon>Pentapetalae</taxon>
        <taxon>rosids</taxon>
        <taxon>fabids</taxon>
        <taxon>Malpighiales</taxon>
        <taxon>Salicaceae</taxon>
        <taxon>Saliceae</taxon>
        <taxon>Populus</taxon>
    </lineage>
</organism>
<proteinExistence type="predicted"/>
<evidence type="ECO:0000313" key="2">
    <source>
        <dbReference type="Proteomes" id="UP000309997"/>
    </source>
</evidence>
<keyword evidence="2" id="KW-1185">Reference proteome</keyword>
<comment type="caution">
    <text evidence="1">The sequence shown here is derived from an EMBL/GenBank/DDBJ whole genome shotgun (WGS) entry which is preliminary data.</text>
</comment>
<name>A0ACC4CC15_POPAL</name>